<dbReference type="Proteomes" id="UP000516117">
    <property type="component" value="Chromosome"/>
</dbReference>
<dbReference type="PROSITE" id="PS51257">
    <property type="entry name" value="PROKAR_LIPOPROTEIN"/>
    <property type="match status" value="1"/>
</dbReference>
<feature type="chain" id="PRO_5028933985" description="Phosphate-binding protein" evidence="6">
    <location>
        <begin position="22"/>
        <end position="372"/>
    </location>
</feature>
<feature type="compositionally biased region" description="Low complexity" evidence="5">
    <location>
        <begin position="26"/>
        <end position="48"/>
    </location>
</feature>
<keyword evidence="9" id="KW-1185">Reference proteome</keyword>
<accession>A0A7H0H621</accession>
<dbReference type="SUPFAM" id="SSF53850">
    <property type="entry name" value="Periplasmic binding protein-like II"/>
    <property type="match status" value="1"/>
</dbReference>
<dbReference type="GO" id="GO:0035435">
    <property type="term" value="P:phosphate ion transmembrane transport"/>
    <property type="evidence" value="ECO:0007669"/>
    <property type="project" value="InterPro"/>
</dbReference>
<comment type="similarity">
    <text evidence="1 4">Belongs to the PstS family.</text>
</comment>
<dbReference type="InterPro" id="IPR024370">
    <property type="entry name" value="PBP_domain"/>
</dbReference>
<dbReference type="KEGG" id="tdf:H9L22_00090"/>
<evidence type="ECO:0000313" key="9">
    <source>
        <dbReference type="Proteomes" id="UP000516117"/>
    </source>
</evidence>
<dbReference type="EMBL" id="CP060789">
    <property type="protein sequence ID" value="QNP55987.1"/>
    <property type="molecule type" value="Genomic_DNA"/>
</dbReference>
<reference evidence="8 9" key="1">
    <citation type="submission" date="2020-08" db="EMBL/GenBank/DDBJ databases">
        <title>Genome sequence of Tessaracoccus defluvii JCM 17540T.</title>
        <authorList>
            <person name="Hyun D.-W."/>
            <person name="Bae J.-W."/>
        </authorList>
    </citation>
    <scope>NUCLEOTIDE SEQUENCE [LARGE SCALE GENOMIC DNA]</scope>
    <source>
        <strain evidence="8 9">JCM 17540</strain>
    </source>
</reference>
<dbReference type="PANTHER" id="PTHR42996">
    <property type="entry name" value="PHOSPHATE-BINDING PROTEIN PSTS"/>
    <property type="match status" value="1"/>
</dbReference>
<name>A0A7H0H621_9ACTN</name>
<evidence type="ECO:0000256" key="5">
    <source>
        <dbReference type="SAM" id="MobiDB-lite"/>
    </source>
</evidence>
<evidence type="ECO:0000313" key="8">
    <source>
        <dbReference type="EMBL" id="QNP55987.1"/>
    </source>
</evidence>
<organism evidence="8 9">
    <name type="scientific">Tessaracoccus defluvii</name>
    <dbReference type="NCBI Taxonomy" id="1285901"/>
    <lineage>
        <taxon>Bacteria</taxon>
        <taxon>Bacillati</taxon>
        <taxon>Actinomycetota</taxon>
        <taxon>Actinomycetes</taxon>
        <taxon>Propionibacteriales</taxon>
        <taxon>Propionibacteriaceae</taxon>
        <taxon>Tessaracoccus</taxon>
    </lineage>
</organism>
<keyword evidence="2 4" id="KW-0813">Transport</keyword>
<dbReference type="Gene3D" id="3.40.190.10">
    <property type="entry name" value="Periplasmic binding protein-like II"/>
    <property type="match status" value="2"/>
</dbReference>
<evidence type="ECO:0000256" key="3">
    <source>
        <dbReference type="ARBA" id="ARBA00022592"/>
    </source>
</evidence>
<gene>
    <name evidence="8" type="primary">pstS</name>
    <name evidence="8" type="ORF">H9L22_00090</name>
</gene>
<dbReference type="RefSeq" id="WP_187721107.1">
    <property type="nucleotide sequence ID" value="NZ_BAABBL010000026.1"/>
</dbReference>
<feature type="signal peptide" evidence="6">
    <location>
        <begin position="1"/>
        <end position="21"/>
    </location>
</feature>
<dbReference type="CDD" id="cd13565">
    <property type="entry name" value="PBP2_PstS"/>
    <property type="match status" value="1"/>
</dbReference>
<dbReference type="PIRSF" id="PIRSF002756">
    <property type="entry name" value="PstS"/>
    <property type="match status" value="1"/>
</dbReference>
<evidence type="ECO:0000259" key="7">
    <source>
        <dbReference type="Pfam" id="PF12849"/>
    </source>
</evidence>
<evidence type="ECO:0000256" key="6">
    <source>
        <dbReference type="SAM" id="SignalP"/>
    </source>
</evidence>
<feature type="region of interest" description="Disordered" evidence="5">
    <location>
        <begin position="26"/>
        <end position="51"/>
    </location>
</feature>
<keyword evidence="3 4" id="KW-0592">Phosphate transport</keyword>
<dbReference type="Pfam" id="PF12849">
    <property type="entry name" value="PBP_like_2"/>
    <property type="match status" value="1"/>
</dbReference>
<sequence length="372" mass="37411">MKIRLTAALGLSAALLLTACAANEVPAGTPSADSTGSAGTTSAPGTPAVELSGTLSAKGASSAKVAQETWTALFQTANPAVTVNYSPDGSGAGREAFMAGGADFAGSDRALKIEENVAGAFAGCTPTSTAIDVPVYVSPIAVIFSVEGVTDLKLTPEVLAKLFRGEITNWNDPAIAALNPGVNFPDLAVTPVHRSDESGTTENFTDYLAVAAEGVWTDKPSQEWPVQGGEAAKGTSGVVQAVTSGKGTIGYADASQAGAASVAMIGPDGAFELPTEGAAAAAVENSPLEEGRAAGDIAIKLDRRAAGYPIVLVSYVIACSEYQDAEKAALVKGYLSLIVSEEGQSAAAETAGSAPLSDTLREKVIAAVDSIK</sequence>
<dbReference type="GO" id="GO:0042301">
    <property type="term" value="F:phosphate ion binding"/>
    <property type="evidence" value="ECO:0007669"/>
    <property type="project" value="InterPro"/>
</dbReference>
<dbReference type="AlphaFoldDB" id="A0A7H0H621"/>
<protein>
    <recommendedName>
        <fullName evidence="4">Phosphate-binding protein</fullName>
    </recommendedName>
</protein>
<evidence type="ECO:0000256" key="4">
    <source>
        <dbReference type="PIRNR" id="PIRNR002756"/>
    </source>
</evidence>
<dbReference type="GO" id="GO:0043190">
    <property type="term" value="C:ATP-binding cassette (ABC) transporter complex"/>
    <property type="evidence" value="ECO:0007669"/>
    <property type="project" value="InterPro"/>
</dbReference>
<dbReference type="InterPro" id="IPR050962">
    <property type="entry name" value="Phosphate-bind_PstS"/>
</dbReference>
<feature type="domain" description="PBP" evidence="7">
    <location>
        <begin position="52"/>
        <end position="342"/>
    </location>
</feature>
<dbReference type="PANTHER" id="PTHR42996:SF1">
    <property type="entry name" value="PHOSPHATE-BINDING PROTEIN PSTS"/>
    <property type="match status" value="1"/>
</dbReference>
<dbReference type="NCBIfam" id="TIGR00975">
    <property type="entry name" value="3a0107s03"/>
    <property type="match status" value="1"/>
</dbReference>
<evidence type="ECO:0000256" key="1">
    <source>
        <dbReference type="ARBA" id="ARBA00008725"/>
    </source>
</evidence>
<proteinExistence type="inferred from homology"/>
<evidence type="ECO:0000256" key="2">
    <source>
        <dbReference type="ARBA" id="ARBA00022448"/>
    </source>
</evidence>
<keyword evidence="6" id="KW-0732">Signal</keyword>
<dbReference type="InterPro" id="IPR005673">
    <property type="entry name" value="ABC_phos-bd_PstS"/>
</dbReference>